<dbReference type="Pfam" id="PF05175">
    <property type="entry name" value="MTS"/>
    <property type="match status" value="1"/>
</dbReference>
<dbReference type="GO" id="GO:0008168">
    <property type="term" value="F:methyltransferase activity"/>
    <property type="evidence" value="ECO:0007669"/>
    <property type="project" value="UniProtKB-KW"/>
</dbReference>
<name>W9H9F0_9PROT</name>
<feature type="domain" description="Methyltransferase small" evidence="3">
    <location>
        <begin position="34"/>
        <end position="129"/>
    </location>
</feature>
<dbReference type="PANTHER" id="PTHR47739:SF1">
    <property type="entry name" value="TRNA1(VAL) (ADENINE(37)-N6)-METHYLTRANSFERASE"/>
    <property type="match status" value="1"/>
</dbReference>
<proteinExistence type="predicted"/>
<dbReference type="InterPro" id="IPR050210">
    <property type="entry name" value="tRNA_Adenine-N(6)_MTase"/>
</dbReference>
<organism evidence="4 5">
    <name type="scientific">Skermanella stibiiresistens SB22</name>
    <dbReference type="NCBI Taxonomy" id="1385369"/>
    <lineage>
        <taxon>Bacteria</taxon>
        <taxon>Pseudomonadati</taxon>
        <taxon>Pseudomonadota</taxon>
        <taxon>Alphaproteobacteria</taxon>
        <taxon>Rhodospirillales</taxon>
        <taxon>Azospirillaceae</taxon>
        <taxon>Skermanella</taxon>
    </lineage>
</organism>
<dbReference type="CDD" id="cd02440">
    <property type="entry name" value="AdoMet_MTases"/>
    <property type="match status" value="1"/>
</dbReference>
<keyword evidence="1 4" id="KW-0489">Methyltransferase</keyword>
<evidence type="ECO:0000259" key="3">
    <source>
        <dbReference type="Pfam" id="PF05175"/>
    </source>
</evidence>
<protein>
    <submittedName>
        <fullName evidence="4">Methyltransferase</fullName>
    </submittedName>
</protein>
<evidence type="ECO:0000256" key="1">
    <source>
        <dbReference type="ARBA" id="ARBA00022603"/>
    </source>
</evidence>
<dbReference type="AlphaFoldDB" id="W9H9F0"/>
<keyword evidence="4" id="KW-0808">Transferase</keyword>
<reference evidence="4 5" key="1">
    <citation type="submission" date="2013-08" db="EMBL/GenBank/DDBJ databases">
        <title>The genome sequence of Skermanella stibiiresistens.</title>
        <authorList>
            <person name="Zhu W."/>
            <person name="Wang G."/>
        </authorList>
    </citation>
    <scope>NUCLEOTIDE SEQUENCE [LARGE SCALE GENOMIC DNA]</scope>
    <source>
        <strain evidence="4 5">SB22</strain>
    </source>
</reference>
<accession>W9H9F0</accession>
<dbReference type="Gene3D" id="3.40.50.150">
    <property type="entry name" value="Vaccinia Virus protein VP39"/>
    <property type="match status" value="1"/>
</dbReference>
<keyword evidence="2" id="KW-0949">S-adenosyl-L-methionine</keyword>
<comment type="caution">
    <text evidence="4">The sequence shown here is derived from an EMBL/GenBank/DDBJ whole genome shotgun (WGS) entry which is preliminary data.</text>
</comment>
<dbReference type="GO" id="GO:0032259">
    <property type="term" value="P:methylation"/>
    <property type="evidence" value="ECO:0007669"/>
    <property type="project" value="UniProtKB-KW"/>
</dbReference>
<sequence>MDQGVECTADRLLGGGISLLQPRDGYRAAIDPVLLAAATPAMAGERVLDVGAGVGAATLCLAFRVPGADVTGLELQPDLAALGDRNIRGNRFEDRVRIMTGDLLSPPPELAGTAFDRVMTNPPFQKAGTHTPAPGASRAMAHGEGAADLSAWVDFCARRVKPRGTLTIIHRADRLDELMALLHGRFGAITLIPLWPRAGQPAKRVVVTARKGARGPAVLSPGLVLHQADGRFTSTAEAILRDGAALAP</sequence>
<dbReference type="EMBL" id="AVFL01000004">
    <property type="protein sequence ID" value="EWY41312.1"/>
    <property type="molecule type" value="Genomic_DNA"/>
</dbReference>
<dbReference type="InterPro" id="IPR029063">
    <property type="entry name" value="SAM-dependent_MTases_sf"/>
</dbReference>
<dbReference type="SUPFAM" id="SSF53335">
    <property type="entry name" value="S-adenosyl-L-methionine-dependent methyltransferases"/>
    <property type="match status" value="1"/>
</dbReference>
<evidence type="ECO:0000313" key="5">
    <source>
        <dbReference type="Proteomes" id="UP000019486"/>
    </source>
</evidence>
<dbReference type="Proteomes" id="UP000019486">
    <property type="component" value="Unassembled WGS sequence"/>
</dbReference>
<keyword evidence="5" id="KW-1185">Reference proteome</keyword>
<gene>
    <name evidence="4" type="ORF">N825_27585</name>
</gene>
<dbReference type="OrthoDB" id="5489421at2"/>
<dbReference type="STRING" id="1385369.N825_27585"/>
<dbReference type="PANTHER" id="PTHR47739">
    <property type="entry name" value="TRNA1(VAL) (ADENINE(37)-N6)-METHYLTRANSFERASE"/>
    <property type="match status" value="1"/>
</dbReference>
<dbReference type="InterPro" id="IPR007848">
    <property type="entry name" value="Small_mtfrase_dom"/>
</dbReference>
<evidence type="ECO:0000256" key="2">
    <source>
        <dbReference type="ARBA" id="ARBA00022691"/>
    </source>
</evidence>
<evidence type="ECO:0000313" key="4">
    <source>
        <dbReference type="EMBL" id="EWY41312.1"/>
    </source>
</evidence>